<dbReference type="KEGG" id="pdis:D8B20_06385"/>
<organism evidence="1 2">
    <name type="scientific">Candidatus Pantoea soli</name>
    <dbReference type="NCBI Taxonomy" id="3098669"/>
    <lineage>
        <taxon>Bacteria</taxon>
        <taxon>Pseudomonadati</taxon>
        <taxon>Pseudomonadota</taxon>
        <taxon>Gammaproteobacteria</taxon>
        <taxon>Enterobacterales</taxon>
        <taxon>Erwiniaceae</taxon>
        <taxon>Pantoea</taxon>
    </lineage>
</organism>
<sequence>MERSALAQPVAEPAGTAAPQPASLTSNALMCYQLQPDAAGSGYAAVRVLNAPEADSHDDSFLLYTADDWTPAESVLQEVARMSDQRPELNCFLISLAPRSLDNGLYSSLQLFQQLQAQHVWRQNNFAVILRAGMAMRAAPLRTLQDAMLAALLSSQSAGLINASGEPATLTENPPLTYQQFMAEYETLTRLSHHIPERNRYRQIYLRTGLLQLVRQELNQASHFSDNVRYAISYFADRFPAQGPMEKLMLKQPDIYFSLMKMRKSR</sequence>
<reference evidence="1 2" key="1">
    <citation type="submission" date="2018-10" db="EMBL/GenBank/DDBJ databases">
        <title>Genome Sequencing of Pantoea dispersa DSM 32899.</title>
        <authorList>
            <person name="Nawrath M."/>
            <person name="Ottenheim C."/>
            <person name="Wilm A."/>
            <person name="Zimmermann W."/>
            <person name="Wu J.C."/>
        </authorList>
    </citation>
    <scope>NUCLEOTIDE SEQUENCE [LARGE SCALE GENOMIC DNA]</scope>
    <source>
        <strain evidence="1 2">DSM 32899</strain>
    </source>
</reference>
<dbReference type="OrthoDB" id="6537791at2"/>
<dbReference type="EMBL" id="CP032702">
    <property type="protein sequence ID" value="QDY41542.1"/>
    <property type="molecule type" value="Genomic_DNA"/>
</dbReference>
<keyword evidence="2" id="KW-1185">Reference proteome</keyword>
<dbReference type="AlphaFoldDB" id="A0A518XBJ0"/>
<name>A0A518XBJ0_9GAMM</name>
<dbReference type="Proteomes" id="UP000319411">
    <property type="component" value="Chromosome"/>
</dbReference>
<proteinExistence type="predicted"/>
<accession>A0A518XBJ0</accession>
<evidence type="ECO:0000313" key="2">
    <source>
        <dbReference type="Proteomes" id="UP000319411"/>
    </source>
</evidence>
<protein>
    <submittedName>
        <fullName evidence="1">Uncharacterized protein</fullName>
    </submittedName>
</protein>
<evidence type="ECO:0000313" key="1">
    <source>
        <dbReference type="EMBL" id="QDY41542.1"/>
    </source>
</evidence>
<gene>
    <name evidence="1" type="ORF">D8B20_06385</name>
</gene>